<protein>
    <recommendedName>
        <fullName evidence="3">Ribosomal protein L34</fullName>
    </recommendedName>
</protein>
<sequence>MARDPASGIRLTSHRRTACVSCIKGKQTRKAQPKQDSGVICLNLKGLMTPQEHLKNR</sequence>
<evidence type="ECO:0000313" key="2">
    <source>
        <dbReference type="Proteomes" id="UP001162060"/>
    </source>
</evidence>
<evidence type="ECO:0008006" key="3">
    <source>
        <dbReference type="Google" id="ProtNLM"/>
    </source>
</evidence>
<dbReference type="AlphaFoldDB" id="A0AAV1UCK3"/>
<reference evidence="1" key="1">
    <citation type="submission" date="2024-01" db="EMBL/GenBank/DDBJ databases">
        <authorList>
            <person name="Webb A."/>
        </authorList>
    </citation>
    <scope>NUCLEOTIDE SEQUENCE</scope>
    <source>
        <strain evidence="1">Pm1</strain>
    </source>
</reference>
<dbReference type="EMBL" id="CAKLBY020000187">
    <property type="protein sequence ID" value="CAK7931916.1"/>
    <property type="molecule type" value="Genomic_DNA"/>
</dbReference>
<comment type="caution">
    <text evidence="1">The sequence shown here is derived from an EMBL/GenBank/DDBJ whole genome shotgun (WGS) entry which is preliminary data.</text>
</comment>
<gene>
    <name evidence="1" type="ORF">PM001_LOCUS17066</name>
</gene>
<proteinExistence type="predicted"/>
<name>A0AAV1UCK3_9STRA</name>
<accession>A0AAV1UCK3</accession>
<evidence type="ECO:0000313" key="1">
    <source>
        <dbReference type="EMBL" id="CAK7931916.1"/>
    </source>
</evidence>
<organism evidence="1 2">
    <name type="scientific">Peronospora matthiolae</name>
    <dbReference type="NCBI Taxonomy" id="2874970"/>
    <lineage>
        <taxon>Eukaryota</taxon>
        <taxon>Sar</taxon>
        <taxon>Stramenopiles</taxon>
        <taxon>Oomycota</taxon>
        <taxon>Peronosporomycetes</taxon>
        <taxon>Peronosporales</taxon>
        <taxon>Peronosporaceae</taxon>
        <taxon>Peronospora</taxon>
    </lineage>
</organism>
<dbReference type="Proteomes" id="UP001162060">
    <property type="component" value="Unassembled WGS sequence"/>
</dbReference>